<dbReference type="Proteomes" id="UP000274661">
    <property type="component" value="Unassembled WGS sequence"/>
</dbReference>
<organism evidence="1 2">
    <name type="scientific">Sphingomonas ginkgonis</name>
    <dbReference type="NCBI Taxonomy" id="2315330"/>
    <lineage>
        <taxon>Bacteria</taxon>
        <taxon>Pseudomonadati</taxon>
        <taxon>Pseudomonadota</taxon>
        <taxon>Alphaproteobacteria</taxon>
        <taxon>Sphingomonadales</taxon>
        <taxon>Sphingomonadaceae</taxon>
        <taxon>Sphingomonas</taxon>
    </lineage>
</organism>
<reference evidence="1 2" key="1">
    <citation type="submission" date="2018-12" db="EMBL/GenBank/DDBJ databases">
        <title>Sphingomonas sp. HMF7854 Genome sequencing and assembly.</title>
        <authorList>
            <person name="Cha I."/>
            <person name="Kang H."/>
            <person name="Kim H."/>
            <person name="Kang J."/>
            <person name="Joh K."/>
        </authorList>
    </citation>
    <scope>NUCLEOTIDE SEQUENCE [LARGE SCALE GENOMIC DNA]</scope>
    <source>
        <strain evidence="1 2">HMF7854</strain>
    </source>
</reference>
<name>A0A429VA31_9SPHN</name>
<accession>A0A429VA31</accession>
<evidence type="ECO:0000313" key="1">
    <source>
        <dbReference type="EMBL" id="RST30814.1"/>
    </source>
</evidence>
<proteinExistence type="predicted"/>
<sequence>MPIWYPFKQFLEHATGFDMDALHVLVGVGLQLGLALFLRTDIGRWRPWLIVFGLEILNEINDLWVERWPDPAHQYGEGFKDILLTMILPTLLLLAVRCRPALFIQRFAADDPSPGGAEAPVPPTA</sequence>
<dbReference type="EMBL" id="RWJF01000001">
    <property type="protein sequence ID" value="RST30814.1"/>
    <property type="molecule type" value="Genomic_DNA"/>
</dbReference>
<protein>
    <submittedName>
        <fullName evidence="1">Uncharacterized protein</fullName>
    </submittedName>
</protein>
<dbReference type="AlphaFoldDB" id="A0A429VA31"/>
<comment type="caution">
    <text evidence="1">The sequence shown here is derived from an EMBL/GenBank/DDBJ whole genome shotgun (WGS) entry which is preliminary data.</text>
</comment>
<dbReference type="OrthoDB" id="6660115at2"/>
<dbReference type="RefSeq" id="WP_126718648.1">
    <property type="nucleotide sequence ID" value="NZ_RWJF01000001.1"/>
</dbReference>
<keyword evidence="2" id="KW-1185">Reference proteome</keyword>
<gene>
    <name evidence="1" type="ORF">HMF7854_08160</name>
</gene>
<evidence type="ECO:0000313" key="2">
    <source>
        <dbReference type="Proteomes" id="UP000274661"/>
    </source>
</evidence>